<dbReference type="STRING" id="1798183.GA0061080_103612"/>
<dbReference type="NCBIfam" id="NF008652">
    <property type="entry name" value="PRK11649.1"/>
    <property type="match status" value="1"/>
</dbReference>
<dbReference type="InterPro" id="IPR011055">
    <property type="entry name" value="Dup_hybrid_motif"/>
</dbReference>
<dbReference type="Pfam" id="PF04225">
    <property type="entry name" value="LysM_OapA"/>
    <property type="match status" value="1"/>
</dbReference>
<evidence type="ECO:0000256" key="8">
    <source>
        <dbReference type="SAM" id="Phobius"/>
    </source>
</evidence>
<keyword evidence="4" id="KW-0479">Metal-binding</keyword>
<dbReference type="PROSITE" id="PS51782">
    <property type="entry name" value="LYSM"/>
    <property type="match status" value="1"/>
</dbReference>
<accession>A0A1C4CEI0</accession>
<dbReference type="RefSeq" id="WP_160407782.1">
    <property type="nucleotide sequence ID" value="NZ_FMBA01000036.1"/>
</dbReference>
<dbReference type="InterPro" id="IPR016047">
    <property type="entry name" value="M23ase_b-sheet_dom"/>
</dbReference>
<dbReference type="CDD" id="cd12797">
    <property type="entry name" value="M23_peptidase"/>
    <property type="match status" value="1"/>
</dbReference>
<dbReference type="GO" id="GO:0030313">
    <property type="term" value="C:cell envelope"/>
    <property type="evidence" value="ECO:0007669"/>
    <property type="project" value="UniProtKB-SubCell"/>
</dbReference>
<dbReference type="GO" id="GO:0042834">
    <property type="term" value="F:peptidoglycan binding"/>
    <property type="evidence" value="ECO:0007669"/>
    <property type="project" value="InterPro"/>
</dbReference>
<name>A0A1C4CEI0_9GAMM</name>
<protein>
    <submittedName>
        <fullName evidence="10">Murein DD-endopeptidase</fullName>
    </submittedName>
</protein>
<dbReference type="FunFam" id="2.70.70.10:FF:000002">
    <property type="entry name" value="Murein DD-endopeptidase MepM"/>
    <property type="match status" value="1"/>
</dbReference>
<feature type="domain" description="LysM" evidence="9">
    <location>
        <begin position="109"/>
        <end position="154"/>
    </location>
</feature>
<keyword evidence="8" id="KW-1133">Transmembrane helix</keyword>
<gene>
    <name evidence="10" type="ORF">GA0061080_103612</name>
</gene>
<dbReference type="GO" id="GO:0046872">
    <property type="term" value="F:metal ion binding"/>
    <property type="evidence" value="ECO:0007669"/>
    <property type="project" value="UniProtKB-KW"/>
</dbReference>
<reference evidence="11" key="1">
    <citation type="submission" date="2016-08" db="EMBL/GenBank/DDBJ databases">
        <authorList>
            <person name="Varghese N."/>
            <person name="Submissions Spin"/>
        </authorList>
    </citation>
    <scope>NUCLEOTIDE SEQUENCE [LARGE SCALE GENOMIC DNA]</scope>
    <source>
        <strain evidence="11">R-53144</strain>
    </source>
</reference>
<dbReference type="SUPFAM" id="SSF51261">
    <property type="entry name" value="Duplicated hybrid motif"/>
    <property type="match status" value="1"/>
</dbReference>
<dbReference type="PANTHER" id="PTHR21666:SF292">
    <property type="entry name" value="MUREIN DD-ENDOPEPTIDASE MEPM"/>
    <property type="match status" value="1"/>
</dbReference>
<keyword evidence="8" id="KW-0812">Transmembrane</keyword>
<keyword evidence="8" id="KW-0472">Membrane</keyword>
<comment type="subcellular location">
    <subcellularLocation>
        <location evidence="2">Cell envelope</location>
    </subcellularLocation>
</comment>
<evidence type="ECO:0000259" key="9">
    <source>
        <dbReference type="PROSITE" id="PS51782"/>
    </source>
</evidence>
<evidence type="ECO:0000256" key="1">
    <source>
        <dbReference type="ARBA" id="ARBA00001947"/>
    </source>
</evidence>
<dbReference type="Gene3D" id="2.70.70.10">
    <property type="entry name" value="Glucose Permease (Domain IIA)"/>
    <property type="match status" value="1"/>
</dbReference>
<dbReference type="EMBL" id="FMBA01000036">
    <property type="protein sequence ID" value="SCC17418.1"/>
    <property type="molecule type" value="Genomic_DNA"/>
</dbReference>
<evidence type="ECO:0000256" key="6">
    <source>
        <dbReference type="ARBA" id="ARBA00022833"/>
    </source>
</evidence>
<proteinExistence type="predicted"/>
<organism evidence="10 11">
    <name type="scientific">Gilliamella intestini</name>
    <dbReference type="NCBI Taxonomy" id="1798183"/>
    <lineage>
        <taxon>Bacteria</taxon>
        <taxon>Pseudomonadati</taxon>
        <taxon>Pseudomonadota</taxon>
        <taxon>Gammaproteobacteria</taxon>
        <taxon>Orbales</taxon>
        <taxon>Orbaceae</taxon>
        <taxon>Gilliamella</taxon>
    </lineage>
</organism>
<evidence type="ECO:0000256" key="7">
    <source>
        <dbReference type="ARBA" id="ARBA00023049"/>
    </source>
</evidence>
<feature type="transmembrane region" description="Helical" evidence="8">
    <location>
        <begin position="20"/>
        <end position="39"/>
    </location>
</feature>
<dbReference type="Proteomes" id="UP000199698">
    <property type="component" value="Unassembled WGS sequence"/>
</dbReference>
<dbReference type="GO" id="GO:0006508">
    <property type="term" value="P:proteolysis"/>
    <property type="evidence" value="ECO:0007669"/>
    <property type="project" value="UniProtKB-KW"/>
</dbReference>
<dbReference type="Pfam" id="PF19425">
    <property type="entry name" value="Csd3_N2"/>
    <property type="match status" value="1"/>
</dbReference>
<dbReference type="InterPro" id="IPR007340">
    <property type="entry name" value="LysM_Opacity-associatedA"/>
</dbReference>
<sequence length="451" mass="50543">MARQIKSSDFEKNNFKIPYFSIFGVFFIVILFSVLWRPLNLDRTVYVPLTPQAETTVNDRNHSSVVDGDEKVEIVNGKPPVVTESSDVPEDEIATDELDNIIDGKDNSVQYTIVRGDTLHDILLRYNVNRNDIYQLTTKFKQLANLRIGQQVSWTTDDNHNLKTFSWTISSNNIRIYEKSNGNFIESSEIAEVVPQNVVIKGDIKSSFVADARKSGLTSNEIAIITRALQWRLDFRRLQIGDKFSVVLTREMHGKSLSNSQLLGVRFKNGTKDYYAILGDDGKYYDINGNSLSQGFFRYPLEKKARVSSGFNPRRLHPVTGQIAPHNGVDFAVSRGTPVLSVGNGEVVIAKYSGSAGNYIAIRHGRQYMTTYMHLDKILVKPGQQVKQGDKIGLSGNTGRSTGPHLHFELHINNKPVNPLTASLPISEELTGKSKKVFLSKVKSISSQLEF</sequence>
<evidence type="ECO:0000256" key="5">
    <source>
        <dbReference type="ARBA" id="ARBA00022801"/>
    </source>
</evidence>
<keyword evidence="3" id="KW-0645">Protease</keyword>
<evidence type="ECO:0000313" key="11">
    <source>
        <dbReference type="Proteomes" id="UP000199698"/>
    </source>
</evidence>
<dbReference type="CDD" id="cd00118">
    <property type="entry name" value="LysM"/>
    <property type="match status" value="1"/>
</dbReference>
<dbReference type="Gene3D" id="3.10.450.350">
    <property type="match status" value="2"/>
</dbReference>
<dbReference type="GO" id="GO:0004222">
    <property type="term" value="F:metalloendopeptidase activity"/>
    <property type="evidence" value="ECO:0007669"/>
    <property type="project" value="TreeGrafter"/>
</dbReference>
<dbReference type="AlphaFoldDB" id="A0A1C4CEI0"/>
<dbReference type="Pfam" id="PF01551">
    <property type="entry name" value="Peptidase_M23"/>
    <property type="match status" value="1"/>
</dbReference>
<evidence type="ECO:0000313" key="10">
    <source>
        <dbReference type="EMBL" id="SCC17418.1"/>
    </source>
</evidence>
<evidence type="ECO:0000256" key="4">
    <source>
        <dbReference type="ARBA" id="ARBA00022723"/>
    </source>
</evidence>
<keyword evidence="7" id="KW-0482">Metalloprotease</keyword>
<evidence type="ECO:0000256" key="2">
    <source>
        <dbReference type="ARBA" id="ARBA00004196"/>
    </source>
</evidence>
<keyword evidence="5" id="KW-0378">Hydrolase</keyword>
<evidence type="ECO:0000256" key="3">
    <source>
        <dbReference type="ARBA" id="ARBA00022670"/>
    </source>
</evidence>
<comment type="cofactor">
    <cofactor evidence="1">
        <name>Zn(2+)</name>
        <dbReference type="ChEBI" id="CHEBI:29105"/>
    </cofactor>
</comment>
<dbReference type="PANTHER" id="PTHR21666">
    <property type="entry name" value="PEPTIDASE-RELATED"/>
    <property type="match status" value="1"/>
</dbReference>
<dbReference type="InterPro" id="IPR050570">
    <property type="entry name" value="Cell_wall_metabolism_enzyme"/>
</dbReference>
<dbReference type="InterPro" id="IPR018392">
    <property type="entry name" value="LysM"/>
</dbReference>
<keyword evidence="6" id="KW-0862">Zinc</keyword>
<dbReference type="InterPro" id="IPR045834">
    <property type="entry name" value="Csd3_N2"/>
</dbReference>
<keyword evidence="11" id="KW-1185">Reference proteome</keyword>